<feature type="chain" id="PRO_5041367491" evidence="1">
    <location>
        <begin position="19"/>
        <end position="106"/>
    </location>
</feature>
<reference evidence="2" key="1">
    <citation type="submission" date="2023-06" db="EMBL/GenBank/DDBJ databases">
        <title>Genome-scale phylogeny and comparative genomics of the fungal order Sordariales.</title>
        <authorList>
            <consortium name="Lawrence Berkeley National Laboratory"/>
            <person name="Hensen N."/>
            <person name="Bonometti L."/>
            <person name="Westerberg I."/>
            <person name="Brannstrom I.O."/>
            <person name="Guillou S."/>
            <person name="Cros-Aarteil S."/>
            <person name="Calhoun S."/>
            <person name="Haridas S."/>
            <person name="Kuo A."/>
            <person name="Mondo S."/>
            <person name="Pangilinan J."/>
            <person name="Riley R."/>
            <person name="Labutti K."/>
            <person name="Andreopoulos B."/>
            <person name="Lipzen A."/>
            <person name="Chen C."/>
            <person name="Yanf M."/>
            <person name="Daum C."/>
            <person name="Ng V."/>
            <person name="Clum A."/>
            <person name="Steindorff A."/>
            <person name="Ohm R."/>
            <person name="Martin F."/>
            <person name="Silar P."/>
            <person name="Natvig D."/>
            <person name="Lalanne C."/>
            <person name="Gautier V."/>
            <person name="Ament-Velasquez S.L."/>
            <person name="Kruys A."/>
            <person name="Hutchinson M.I."/>
            <person name="Powell A.J."/>
            <person name="Barry K."/>
            <person name="Miller A.N."/>
            <person name="Grigoriev I.V."/>
            <person name="Debuchy R."/>
            <person name="Gladieux P."/>
            <person name="Thoren M.H."/>
            <person name="Johannesson H."/>
        </authorList>
    </citation>
    <scope>NUCLEOTIDE SEQUENCE</scope>
    <source>
        <strain evidence="2">SMH2532-1</strain>
    </source>
</reference>
<evidence type="ECO:0000313" key="2">
    <source>
        <dbReference type="EMBL" id="KAK0648645.1"/>
    </source>
</evidence>
<gene>
    <name evidence="2" type="ORF">B0T16DRAFT_408568</name>
</gene>
<proteinExistence type="predicted"/>
<comment type="caution">
    <text evidence="2">The sequence shown here is derived from an EMBL/GenBank/DDBJ whole genome shotgun (WGS) entry which is preliminary data.</text>
</comment>
<name>A0AA39YCS0_9PEZI</name>
<keyword evidence="1" id="KW-0732">Signal</keyword>
<keyword evidence="3" id="KW-1185">Reference proteome</keyword>
<dbReference type="AlphaFoldDB" id="A0AA39YCS0"/>
<feature type="signal peptide" evidence="1">
    <location>
        <begin position="1"/>
        <end position="18"/>
    </location>
</feature>
<organism evidence="2 3">
    <name type="scientific">Cercophora newfieldiana</name>
    <dbReference type="NCBI Taxonomy" id="92897"/>
    <lineage>
        <taxon>Eukaryota</taxon>
        <taxon>Fungi</taxon>
        <taxon>Dikarya</taxon>
        <taxon>Ascomycota</taxon>
        <taxon>Pezizomycotina</taxon>
        <taxon>Sordariomycetes</taxon>
        <taxon>Sordariomycetidae</taxon>
        <taxon>Sordariales</taxon>
        <taxon>Lasiosphaeriaceae</taxon>
        <taxon>Cercophora</taxon>
    </lineage>
</organism>
<dbReference type="Proteomes" id="UP001174936">
    <property type="component" value="Unassembled WGS sequence"/>
</dbReference>
<dbReference type="EMBL" id="JAULSV010000003">
    <property type="protein sequence ID" value="KAK0648645.1"/>
    <property type="molecule type" value="Genomic_DNA"/>
</dbReference>
<sequence>MKLHFLLISLATLSSVSASPSPLDTDAAKCECVTNCPRIVGMVCVPIPDSKPCRSVCVYKPAFCGGIAGIPCPEEKKQKCVDDPRDDCDPANGGSDCGGVCVPADA</sequence>
<evidence type="ECO:0000313" key="3">
    <source>
        <dbReference type="Proteomes" id="UP001174936"/>
    </source>
</evidence>
<evidence type="ECO:0000256" key="1">
    <source>
        <dbReference type="SAM" id="SignalP"/>
    </source>
</evidence>
<protein>
    <submittedName>
        <fullName evidence="2">Uncharacterized protein</fullName>
    </submittedName>
</protein>
<accession>A0AA39YCS0</accession>